<dbReference type="WBParaSite" id="nRc.2.0.1.t39390-RA">
    <property type="protein sequence ID" value="nRc.2.0.1.t39390-RA"/>
    <property type="gene ID" value="nRc.2.0.1.g39390"/>
</dbReference>
<evidence type="ECO:0000313" key="2">
    <source>
        <dbReference type="WBParaSite" id="nRc.2.0.1.t39390-RA"/>
    </source>
</evidence>
<evidence type="ECO:0000313" key="1">
    <source>
        <dbReference type="Proteomes" id="UP000887565"/>
    </source>
</evidence>
<protein>
    <submittedName>
        <fullName evidence="2">Uncharacterized protein</fullName>
    </submittedName>
</protein>
<keyword evidence="1" id="KW-1185">Reference proteome</keyword>
<dbReference type="AlphaFoldDB" id="A0A915KKU8"/>
<organism evidence="1 2">
    <name type="scientific">Romanomermis culicivorax</name>
    <name type="common">Nematode worm</name>
    <dbReference type="NCBI Taxonomy" id="13658"/>
    <lineage>
        <taxon>Eukaryota</taxon>
        <taxon>Metazoa</taxon>
        <taxon>Ecdysozoa</taxon>
        <taxon>Nematoda</taxon>
        <taxon>Enoplea</taxon>
        <taxon>Dorylaimia</taxon>
        <taxon>Mermithida</taxon>
        <taxon>Mermithoidea</taxon>
        <taxon>Mermithidae</taxon>
        <taxon>Romanomermis</taxon>
    </lineage>
</organism>
<dbReference type="Proteomes" id="UP000887565">
    <property type="component" value="Unplaced"/>
</dbReference>
<accession>A0A915KKU8</accession>
<name>A0A915KKU8_ROMCU</name>
<proteinExistence type="predicted"/>
<reference evidence="2" key="1">
    <citation type="submission" date="2022-11" db="UniProtKB">
        <authorList>
            <consortium name="WormBaseParasite"/>
        </authorList>
    </citation>
    <scope>IDENTIFICATION</scope>
</reference>
<sequence>MPKKFFNTAKKTAHGAEKTCLSAISIRQTPIIFNILKLPNMCSRLRTDLGGHVLSKGKKYDVNLKKKTPTLNAEEIPKNIVVVVKYYILDELESNVKEVMSYKKLGNQLRSNSNCCR</sequence>